<dbReference type="EMBL" id="WWCR01000008">
    <property type="protein sequence ID" value="MYM72516.1"/>
    <property type="molecule type" value="Genomic_DNA"/>
</dbReference>
<dbReference type="AlphaFoldDB" id="A0A7X4KFK3"/>
<reference evidence="2 3" key="1">
    <citation type="submission" date="2019-12" db="EMBL/GenBank/DDBJ databases">
        <title>Novel species isolated from a subtropical stream in China.</title>
        <authorList>
            <person name="Lu H."/>
        </authorList>
    </citation>
    <scope>NUCLEOTIDE SEQUENCE [LARGE SCALE GENOMIC DNA]</scope>
    <source>
        <strain evidence="2 3">FT134W</strain>
    </source>
</reference>
<evidence type="ECO:0000313" key="2">
    <source>
        <dbReference type="EMBL" id="MYM72516.1"/>
    </source>
</evidence>
<sequence length="108" mass="12242">MNSLDILGYCKRLEAVGVPREQAEVHAQMLAEVVAQVATKDDLAALKDELHTDIVALEARLKEWVKEWVSLYVQEQIQTLKVDMLKWFITISIAQASVIIAALRYLPH</sequence>
<gene>
    <name evidence="2" type="ORF">GTP56_09935</name>
</gene>
<dbReference type="Proteomes" id="UP000469734">
    <property type="component" value="Unassembled WGS sequence"/>
</dbReference>
<keyword evidence="1" id="KW-1133">Transmembrane helix</keyword>
<accession>A0A7X4KFK3</accession>
<proteinExistence type="predicted"/>
<comment type="caution">
    <text evidence="2">The sequence shown here is derived from an EMBL/GenBank/DDBJ whole genome shotgun (WGS) entry which is preliminary data.</text>
</comment>
<feature type="transmembrane region" description="Helical" evidence="1">
    <location>
        <begin position="87"/>
        <end position="106"/>
    </location>
</feature>
<protein>
    <recommendedName>
        <fullName evidence="4">DUF1640 domain-containing protein</fullName>
    </recommendedName>
</protein>
<organism evidence="2 3">
    <name type="scientific">Duganella margarita</name>
    <dbReference type="NCBI Taxonomy" id="2692170"/>
    <lineage>
        <taxon>Bacteria</taxon>
        <taxon>Pseudomonadati</taxon>
        <taxon>Pseudomonadota</taxon>
        <taxon>Betaproteobacteria</taxon>
        <taxon>Burkholderiales</taxon>
        <taxon>Oxalobacteraceae</taxon>
        <taxon>Telluria group</taxon>
        <taxon>Duganella</taxon>
    </lineage>
</organism>
<dbReference type="RefSeq" id="WP_161049997.1">
    <property type="nucleotide sequence ID" value="NZ_WWCR01000008.1"/>
</dbReference>
<keyword evidence="1" id="KW-0472">Membrane</keyword>
<keyword evidence="1" id="KW-0812">Transmembrane</keyword>
<name>A0A7X4KFK3_9BURK</name>
<evidence type="ECO:0000313" key="3">
    <source>
        <dbReference type="Proteomes" id="UP000469734"/>
    </source>
</evidence>
<evidence type="ECO:0000256" key="1">
    <source>
        <dbReference type="SAM" id="Phobius"/>
    </source>
</evidence>
<evidence type="ECO:0008006" key="4">
    <source>
        <dbReference type="Google" id="ProtNLM"/>
    </source>
</evidence>